<evidence type="ECO:0000313" key="1">
    <source>
        <dbReference type="EMBL" id="SVC64112.1"/>
    </source>
</evidence>
<organism evidence="1">
    <name type="scientific">marine metagenome</name>
    <dbReference type="NCBI Taxonomy" id="408172"/>
    <lineage>
        <taxon>unclassified sequences</taxon>
        <taxon>metagenomes</taxon>
        <taxon>ecological metagenomes</taxon>
    </lineage>
</organism>
<proteinExistence type="predicted"/>
<accession>A0A382NWJ9</accession>
<sequence>VIARLAETESIGLAAIERVENDKTLGAVARKAKHLVVALEAVRRLQDRSELIAVAIKADDKAIALAAYEQLTADANVDAATLDEIARRAKQKGVARLAREAQHADDLPVEGETTAADRARVLCDDINQLAQSISALDEGRYQLNMLVETWSMLDGPIDEALTQCFVSGRRAVEDRLLALDAESAQATRIAERRSVAELARVELCVRLERLTGRDSLEELQTVLREWASLQAPDHTDTEIQVSIAGLSERFRVAVEAFEERHRSFLSACEQLKILEEILPAM</sequence>
<protein>
    <submittedName>
        <fullName evidence="1">Uncharacterized protein</fullName>
    </submittedName>
</protein>
<dbReference type="EMBL" id="UINC01102463">
    <property type="protein sequence ID" value="SVC64112.1"/>
    <property type="molecule type" value="Genomic_DNA"/>
</dbReference>
<name>A0A382NWJ9_9ZZZZ</name>
<feature type="non-terminal residue" evidence="1">
    <location>
        <position position="281"/>
    </location>
</feature>
<reference evidence="1" key="1">
    <citation type="submission" date="2018-05" db="EMBL/GenBank/DDBJ databases">
        <authorList>
            <person name="Lanie J.A."/>
            <person name="Ng W.-L."/>
            <person name="Kazmierczak K.M."/>
            <person name="Andrzejewski T.M."/>
            <person name="Davidsen T.M."/>
            <person name="Wayne K.J."/>
            <person name="Tettelin H."/>
            <person name="Glass J.I."/>
            <person name="Rusch D."/>
            <person name="Podicherti R."/>
            <person name="Tsui H.-C.T."/>
            <person name="Winkler M.E."/>
        </authorList>
    </citation>
    <scope>NUCLEOTIDE SEQUENCE</scope>
</reference>
<dbReference type="AlphaFoldDB" id="A0A382NWJ9"/>
<gene>
    <name evidence="1" type="ORF">METZ01_LOCUS316966</name>
</gene>
<feature type="non-terminal residue" evidence="1">
    <location>
        <position position="1"/>
    </location>
</feature>